<dbReference type="SUPFAM" id="SSF51735">
    <property type="entry name" value="NAD(P)-binding Rossmann-fold domains"/>
    <property type="match status" value="1"/>
</dbReference>
<feature type="region of interest" description="Disordered" evidence="1">
    <location>
        <begin position="115"/>
        <end position="141"/>
    </location>
</feature>
<dbReference type="InterPro" id="IPR001509">
    <property type="entry name" value="Epimerase_deHydtase"/>
</dbReference>
<protein>
    <submittedName>
        <fullName evidence="3">NAD(P)-dependent oxidoreductase</fullName>
    </submittedName>
</protein>
<dbReference type="OrthoDB" id="9804595at2"/>
<evidence type="ECO:0000313" key="3">
    <source>
        <dbReference type="EMBL" id="QDG53130.1"/>
    </source>
</evidence>
<dbReference type="Pfam" id="PF01370">
    <property type="entry name" value="Epimerase"/>
    <property type="match status" value="1"/>
</dbReference>
<accession>A0A4Y6PY14</accession>
<dbReference type="RefSeq" id="WP_141199591.1">
    <property type="nucleotide sequence ID" value="NZ_CP041186.1"/>
</dbReference>
<dbReference type="EMBL" id="CP041186">
    <property type="protein sequence ID" value="QDG53130.1"/>
    <property type="molecule type" value="Genomic_DNA"/>
</dbReference>
<dbReference type="PANTHER" id="PTHR48079">
    <property type="entry name" value="PROTEIN YEEZ"/>
    <property type="match status" value="1"/>
</dbReference>
<dbReference type="InterPro" id="IPR051783">
    <property type="entry name" value="NAD(P)-dependent_oxidoreduct"/>
</dbReference>
<dbReference type="GO" id="GO:0004029">
    <property type="term" value="F:aldehyde dehydrogenase (NAD+) activity"/>
    <property type="evidence" value="ECO:0007669"/>
    <property type="project" value="TreeGrafter"/>
</dbReference>
<reference evidence="3 4" key="1">
    <citation type="submission" date="2019-06" db="EMBL/GenBank/DDBJ databases">
        <title>Persicimonas caeni gen. nov., sp. nov., a predatory bacterium isolated from solar saltern.</title>
        <authorList>
            <person name="Wang S."/>
        </authorList>
    </citation>
    <scope>NUCLEOTIDE SEQUENCE [LARGE SCALE GENOMIC DNA]</scope>
    <source>
        <strain evidence="3 4">YN101</strain>
    </source>
</reference>
<evidence type="ECO:0000256" key="1">
    <source>
        <dbReference type="SAM" id="MobiDB-lite"/>
    </source>
</evidence>
<keyword evidence="4" id="KW-1185">Reference proteome</keyword>
<organism evidence="3 4">
    <name type="scientific">Persicimonas caeni</name>
    <dbReference type="NCBI Taxonomy" id="2292766"/>
    <lineage>
        <taxon>Bacteria</taxon>
        <taxon>Deltaproteobacteria</taxon>
        <taxon>Bradymonadales</taxon>
        <taxon>Bradymonadaceae</taxon>
        <taxon>Persicimonas</taxon>
    </lineage>
</organism>
<evidence type="ECO:0000259" key="2">
    <source>
        <dbReference type="Pfam" id="PF01370"/>
    </source>
</evidence>
<gene>
    <name evidence="3" type="ORF">FIV42_21005</name>
</gene>
<dbReference type="AlphaFoldDB" id="A0A4Y6PY14"/>
<dbReference type="PANTHER" id="PTHR48079:SF6">
    <property type="entry name" value="NAD(P)-BINDING DOMAIN-CONTAINING PROTEIN-RELATED"/>
    <property type="match status" value="1"/>
</dbReference>
<dbReference type="Proteomes" id="UP000315995">
    <property type="component" value="Chromosome"/>
</dbReference>
<accession>A0A5B8Y8M9</accession>
<sequence length="326" mass="36011">MRVFVTGGTGFVGSHVVERLVDRGHDPLCLIRKTSNTAHLDELGVDTHVGSLADVQTMRAAVEDADAVVHIAGVIKVREFDDFYTINGEATGELGRLAAEVNPDLERFVYVSSVSAQGPSDGPEPRPHDRTPQPVSHYGRSKLLGEERLEPLVDALPLTIFRPPPVYGPRDYEMLAAFQMAKYGIAPVYGDGEGYLSLIHVHDLARAIVKALEADHPSGSVFAIDDGEVHTWKTLTRDFGRAMGKEPRHVCVPRVLFHAAGHVSEAFGRLTNRATIFNTDKVAEMAQGSWVCGSVQLRELLDWQPRWPIEKGARQTAEWYLEEGWI</sequence>
<proteinExistence type="predicted"/>
<dbReference type="GO" id="GO:0005737">
    <property type="term" value="C:cytoplasm"/>
    <property type="evidence" value="ECO:0007669"/>
    <property type="project" value="TreeGrafter"/>
</dbReference>
<name>A0A4Y6PY14_PERCE</name>
<evidence type="ECO:0000313" key="4">
    <source>
        <dbReference type="Proteomes" id="UP000315995"/>
    </source>
</evidence>
<dbReference type="Gene3D" id="3.40.50.720">
    <property type="entry name" value="NAD(P)-binding Rossmann-like Domain"/>
    <property type="match status" value="1"/>
</dbReference>
<dbReference type="InterPro" id="IPR036291">
    <property type="entry name" value="NAD(P)-bd_dom_sf"/>
</dbReference>
<feature type="domain" description="NAD-dependent epimerase/dehydratase" evidence="2">
    <location>
        <begin position="3"/>
        <end position="219"/>
    </location>
</feature>